<accession>A0A818XJZ4</accession>
<comment type="caution">
    <text evidence="2">The sequence shown here is derived from an EMBL/GenBank/DDBJ whole genome shotgun (WGS) entry which is preliminary data.</text>
</comment>
<organism evidence="2 3">
    <name type="scientific">Rotaria magnacalcarata</name>
    <dbReference type="NCBI Taxonomy" id="392030"/>
    <lineage>
        <taxon>Eukaryota</taxon>
        <taxon>Metazoa</taxon>
        <taxon>Spiralia</taxon>
        <taxon>Gnathifera</taxon>
        <taxon>Rotifera</taxon>
        <taxon>Eurotatoria</taxon>
        <taxon>Bdelloidea</taxon>
        <taxon>Philodinida</taxon>
        <taxon>Philodinidae</taxon>
        <taxon>Rotaria</taxon>
    </lineage>
</organism>
<sequence>FQKAMLIKYPNYICFHILMVRSIMAISSDIEINGLIEGYYWSNADAVQGQANFYSKQQRDDLISSMSDGLNYYFFGPHETENDAFSMNLWNAQQIRDWSDTVAKASKVSIVFGLRPRWIENVQISLQKIQRKLEQLAAIGIQYYILCWDDTPGAGTNAQMELQRDLIQALVNQITNIELIGIIPAYYSRPKTSSSADIDWSKQLAILNEIPTGIRFFVTGSAINPSYIQTFDVPSLPNRQFIFFDNWIAVDSNTRVTMTWPPNRHADIYHAAGAISGSVLNLAYPPERIIHQIYALEQRINNYPNNINADLAAAYWATYLVGKNFYKFNSFEHLKINLTQLINDGLETNEEIIQRFPFLARIFIN</sequence>
<evidence type="ECO:0000313" key="2">
    <source>
        <dbReference type="EMBL" id="CAF3740212.1"/>
    </source>
</evidence>
<protein>
    <recommendedName>
        <fullName evidence="1">GH84 domain-containing protein</fullName>
    </recommendedName>
</protein>
<reference evidence="2" key="1">
    <citation type="submission" date="2021-02" db="EMBL/GenBank/DDBJ databases">
        <authorList>
            <person name="Nowell W R."/>
        </authorList>
    </citation>
    <scope>NUCLEOTIDE SEQUENCE</scope>
</reference>
<name>A0A818XJZ4_9BILA</name>
<dbReference type="PROSITE" id="PS52009">
    <property type="entry name" value="GH84"/>
    <property type="match status" value="1"/>
</dbReference>
<dbReference type="Gene3D" id="3.20.20.80">
    <property type="entry name" value="Glycosidases"/>
    <property type="match status" value="1"/>
</dbReference>
<feature type="non-terminal residue" evidence="2">
    <location>
        <position position="1"/>
    </location>
</feature>
<proteinExistence type="predicted"/>
<dbReference type="AlphaFoldDB" id="A0A818XJZ4"/>
<dbReference type="Proteomes" id="UP000663842">
    <property type="component" value="Unassembled WGS sequence"/>
</dbReference>
<dbReference type="Pfam" id="PF07555">
    <property type="entry name" value="NAGidase"/>
    <property type="match status" value="1"/>
</dbReference>
<feature type="domain" description="GH84" evidence="1">
    <location>
        <begin position="31"/>
        <end position="304"/>
    </location>
</feature>
<dbReference type="SUPFAM" id="SSF51445">
    <property type="entry name" value="(Trans)glycosidases"/>
    <property type="match status" value="1"/>
</dbReference>
<gene>
    <name evidence="2" type="ORF">UXM345_LOCUS1379</name>
</gene>
<dbReference type="InterPro" id="IPR011496">
    <property type="entry name" value="O-GlcNAcase_cat"/>
</dbReference>
<evidence type="ECO:0000259" key="1">
    <source>
        <dbReference type="PROSITE" id="PS52009"/>
    </source>
</evidence>
<evidence type="ECO:0000313" key="3">
    <source>
        <dbReference type="Proteomes" id="UP000663842"/>
    </source>
</evidence>
<dbReference type="EMBL" id="CAJOBF010000074">
    <property type="protein sequence ID" value="CAF3740212.1"/>
    <property type="molecule type" value="Genomic_DNA"/>
</dbReference>
<dbReference type="InterPro" id="IPR017853">
    <property type="entry name" value="GH"/>
</dbReference>